<protein>
    <submittedName>
        <fullName evidence="1">Uncharacterized protein</fullName>
    </submittedName>
</protein>
<dbReference type="EMBL" id="SRMA01026384">
    <property type="protein sequence ID" value="TRY84777.1"/>
    <property type="molecule type" value="Genomic_DNA"/>
</dbReference>
<dbReference type="Proteomes" id="UP000316079">
    <property type="component" value="Unassembled WGS sequence"/>
</dbReference>
<evidence type="ECO:0000313" key="1">
    <source>
        <dbReference type="EMBL" id="TRY84777.1"/>
    </source>
</evidence>
<dbReference type="AlphaFoldDB" id="A0A553Q4D9"/>
<proteinExistence type="predicted"/>
<gene>
    <name evidence="1" type="ORF">DNTS_027452</name>
</gene>
<reference evidence="1 2" key="1">
    <citation type="journal article" date="2019" name="Sci. Data">
        <title>Hybrid genome assembly and annotation of Danionella translucida.</title>
        <authorList>
            <person name="Kadobianskyi M."/>
            <person name="Schulze L."/>
            <person name="Schuelke M."/>
            <person name="Judkewitz B."/>
        </authorList>
    </citation>
    <scope>NUCLEOTIDE SEQUENCE [LARGE SCALE GENOMIC DNA]</scope>
    <source>
        <strain evidence="1 2">Bolton</strain>
    </source>
</reference>
<accession>A0A553Q4D9</accession>
<sequence>MEKEQMRVEDVKASAESCPHSSVSLAPLLFSQFVSSLGSSPLIFPLSDFQVASERKHKVTQAQWWEDVTAGPQPPTPHNTL</sequence>
<comment type="caution">
    <text evidence="1">The sequence shown here is derived from an EMBL/GenBank/DDBJ whole genome shotgun (WGS) entry which is preliminary data.</text>
</comment>
<organism evidence="1 2">
    <name type="scientific">Danionella cerebrum</name>
    <dbReference type="NCBI Taxonomy" id="2873325"/>
    <lineage>
        <taxon>Eukaryota</taxon>
        <taxon>Metazoa</taxon>
        <taxon>Chordata</taxon>
        <taxon>Craniata</taxon>
        <taxon>Vertebrata</taxon>
        <taxon>Euteleostomi</taxon>
        <taxon>Actinopterygii</taxon>
        <taxon>Neopterygii</taxon>
        <taxon>Teleostei</taxon>
        <taxon>Ostariophysi</taxon>
        <taxon>Cypriniformes</taxon>
        <taxon>Danionidae</taxon>
        <taxon>Danioninae</taxon>
        <taxon>Danionella</taxon>
    </lineage>
</organism>
<name>A0A553Q4D9_9TELE</name>
<evidence type="ECO:0000313" key="2">
    <source>
        <dbReference type="Proteomes" id="UP000316079"/>
    </source>
</evidence>
<keyword evidence="2" id="KW-1185">Reference proteome</keyword>